<evidence type="ECO:0000256" key="5">
    <source>
        <dbReference type="ARBA" id="ARBA00023163"/>
    </source>
</evidence>
<dbReference type="STRING" id="1703770.AMJ39_06765"/>
<dbReference type="Pfam" id="PF04545">
    <property type="entry name" value="Sigma70_r4"/>
    <property type="match status" value="1"/>
</dbReference>
<dbReference type="PANTHER" id="PTHR43133:SF8">
    <property type="entry name" value="RNA POLYMERASE SIGMA FACTOR HI_1459-RELATED"/>
    <property type="match status" value="1"/>
</dbReference>
<reference evidence="8 9" key="1">
    <citation type="journal article" date="2015" name="Microbiome">
        <title>Genomic resolution of linkages in carbon, nitrogen, and sulfur cycling among widespread estuary sediment bacteria.</title>
        <authorList>
            <person name="Baker B.J."/>
            <person name="Lazar C.S."/>
            <person name="Teske A.P."/>
            <person name="Dick G.J."/>
        </authorList>
    </citation>
    <scope>NUCLEOTIDE SEQUENCE [LARGE SCALE GENOMIC DNA]</scope>
    <source>
        <strain evidence="8">DG_24</strain>
    </source>
</reference>
<dbReference type="GO" id="GO:0016987">
    <property type="term" value="F:sigma factor activity"/>
    <property type="evidence" value="ECO:0007669"/>
    <property type="project" value="UniProtKB-KW"/>
</dbReference>
<evidence type="ECO:0008006" key="10">
    <source>
        <dbReference type="Google" id="ProtNLM"/>
    </source>
</evidence>
<sequence length="225" mass="25532">MSSDSGDIGHAFDVYGGIAQEPSSRAIYSDVQRRGRRQHVLSADDELIRRCLAGDERGWGELVLKYRRLIYSVALKCGATCSEADDIFQTVCLVLLEKLDTLRETSKLGTWLLTTASRMSWTVVEKRRRKENSAGAAYEMTDPVVSGSLPEQELVRLEMQNTVRWAVEQLPRRCRSMITYLFYLEKPLSYQEIGRRLGIPPGSVGPTRARCLEKLRAVLGRRGYR</sequence>
<dbReference type="Pfam" id="PF04542">
    <property type="entry name" value="Sigma70_r2"/>
    <property type="match status" value="1"/>
</dbReference>
<dbReference type="InterPro" id="IPR036388">
    <property type="entry name" value="WH-like_DNA-bd_sf"/>
</dbReference>
<dbReference type="GO" id="GO:0003677">
    <property type="term" value="F:DNA binding"/>
    <property type="evidence" value="ECO:0007669"/>
    <property type="project" value="UniProtKB-KW"/>
</dbReference>
<feature type="domain" description="RNA polymerase sigma-70 region 2" evidence="6">
    <location>
        <begin position="62"/>
        <end position="123"/>
    </location>
</feature>
<comment type="caution">
    <text evidence="8">The sequence shown here is derived from an EMBL/GenBank/DDBJ whole genome shotgun (WGS) entry which is preliminary data.</text>
</comment>
<dbReference type="InterPro" id="IPR039425">
    <property type="entry name" value="RNA_pol_sigma-70-like"/>
</dbReference>
<dbReference type="Proteomes" id="UP000052008">
    <property type="component" value="Unassembled WGS sequence"/>
</dbReference>
<dbReference type="AlphaFoldDB" id="A0A0S7WSB0"/>
<evidence type="ECO:0000256" key="4">
    <source>
        <dbReference type="ARBA" id="ARBA00023125"/>
    </source>
</evidence>
<gene>
    <name evidence="8" type="ORF">AMJ39_06765</name>
</gene>
<keyword evidence="5" id="KW-0804">Transcription</keyword>
<dbReference type="Gene3D" id="1.10.1740.10">
    <property type="match status" value="1"/>
</dbReference>
<keyword evidence="2" id="KW-0805">Transcription regulation</keyword>
<evidence type="ECO:0000256" key="1">
    <source>
        <dbReference type="ARBA" id="ARBA00010641"/>
    </source>
</evidence>
<evidence type="ECO:0000256" key="2">
    <source>
        <dbReference type="ARBA" id="ARBA00023015"/>
    </source>
</evidence>
<dbReference type="InterPro" id="IPR013325">
    <property type="entry name" value="RNA_pol_sigma_r2"/>
</dbReference>
<protein>
    <recommendedName>
        <fullName evidence="10">RNA polymerase sigma-70 region 2 domain-containing protein</fullName>
    </recommendedName>
</protein>
<evidence type="ECO:0000313" key="9">
    <source>
        <dbReference type="Proteomes" id="UP000052008"/>
    </source>
</evidence>
<dbReference type="NCBIfam" id="TIGR02937">
    <property type="entry name" value="sigma70-ECF"/>
    <property type="match status" value="1"/>
</dbReference>
<accession>A0A0S7WSB0</accession>
<dbReference type="GO" id="GO:0006352">
    <property type="term" value="P:DNA-templated transcription initiation"/>
    <property type="evidence" value="ECO:0007669"/>
    <property type="project" value="InterPro"/>
</dbReference>
<dbReference type="InterPro" id="IPR013324">
    <property type="entry name" value="RNA_pol_sigma_r3/r4-like"/>
</dbReference>
<dbReference type="InterPro" id="IPR014284">
    <property type="entry name" value="RNA_pol_sigma-70_dom"/>
</dbReference>
<keyword evidence="3" id="KW-0731">Sigma factor</keyword>
<feature type="domain" description="RNA polymerase sigma-70 region 4" evidence="7">
    <location>
        <begin position="167"/>
        <end position="217"/>
    </location>
</feature>
<comment type="similarity">
    <text evidence="1">Belongs to the sigma-70 factor family. ECF subfamily.</text>
</comment>
<dbReference type="InterPro" id="IPR007627">
    <property type="entry name" value="RNA_pol_sigma70_r2"/>
</dbReference>
<dbReference type="EMBL" id="LIZS01000040">
    <property type="protein sequence ID" value="KPJ52825.1"/>
    <property type="molecule type" value="Genomic_DNA"/>
</dbReference>
<evidence type="ECO:0000256" key="3">
    <source>
        <dbReference type="ARBA" id="ARBA00023082"/>
    </source>
</evidence>
<keyword evidence="4" id="KW-0238">DNA-binding</keyword>
<organism evidence="8 9">
    <name type="scientific">candidate division TA06 bacterium DG_24</name>
    <dbReference type="NCBI Taxonomy" id="1703770"/>
    <lineage>
        <taxon>Bacteria</taxon>
        <taxon>Bacteria division TA06</taxon>
    </lineage>
</organism>
<dbReference type="PATRIC" id="fig|1703770.3.peg.1453"/>
<evidence type="ECO:0000313" key="8">
    <source>
        <dbReference type="EMBL" id="KPJ52825.1"/>
    </source>
</evidence>
<dbReference type="SUPFAM" id="SSF88946">
    <property type="entry name" value="Sigma2 domain of RNA polymerase sigma factors"/>
    <property type="match status" value="1"/>
</dbReference>
<dbReference type="InterPro" id="IPR007630">
    <property type="entry name" value="RNA_pol_sigma70_r4"/>
</dbReference>
<dbReference type="SUPFAM" id="SSF88659">
    <property type="entry name" value="Sigma3 and sigma4 domains of RNA polymerase sigma factors"/>
    <property type="match status" value="1"/>
</dbReference>
<name>A0A0S7WSB0_UNCT6</name>
<evidence type="ECO:0000259" key="6">
    <source>
        <dbReference type="Pfam" id="PF04542"/>
    </source>
</evidence>
<evidence type="ECO:0000259" key="7">
    <source>
        <dbReference type="Pfam" id="PF04545"/>
    </source>
</evidence>
<dbReference type="Gene3D" id="1.10.10.10">
    <property type="entry name" value="Winged helix-like DNA-binding domain superfamily/Winged helix DNA-binding domain"/>
    <property type="match status" value="1"/>
</dbReference>
<dbReference type="PANTHER" id="PTHR43133">
    <property type="entry name" value="RNA POLYMERASE ECF-TYPE SIGMA FACTO"/>
    <property type="match status" value="1"/>
</dbReference>
<proteinExistence type="inferred from homology"/>